<keyword evidence="8" id="KW-1185">Reference proteome</keyword>
<keyword evidence="2" id="KW-0808">Transferase</keyword>
<dbReference type="PANTHER" id="PTHR24351">
    <property type="entry name" value="RIBOSOMAL PROTEIN S6 KINASE"/>
    <property type="match status" value="1"/>
</dbReference>
<dbReference type="PROSITE" id="PS50011">
    <property type="entry name" value="PROTEIN_KINASE_DOM"/>
    <property type="match status" value="1"/>
</dbReference>
<gene>
    <name evidence="7" type="ORF">FNF29_04179</name>
</gene>
<dbReference type="AlphaFoldDB" id="A0A5A8CGA5"/>
<dbReference type="EMBL" id="VLTN01000023">
    <property type="protein sequence ID" value="KAA0152065.1"/>
    <property type="molecule type" value="Genomic_DNA"/>
</dbReference>
<dbReference type="Pfam" id="PF00069">
    <property type="entry name" value="Pkinase"/>
    <property type="match status" value="1"/>
</dbReference>
<comment type="caution">
    <text evidence="7">The sequence shown here is derived from an EMBL/GenBank/DDBJ whole genome shotgun (WGS) entry which is preliminary data.</text>
</comment>
<sequence>MELCSGGDLFSVLQRAGAPLSEHAVRFCLASVAIGLQHCHEQGVLYRDLKPENVFIDGEGYPKLGDFGLCKAGLSKDSMFKGGASYCGTHEYSAPEVAAHDVARPASADRGAPAYGFACDWWSFGVMAFELLTGLPPFFACRAKRANVPMSLQFDFAAVPFPSHVSSSAKALVRALLVRDPAGRLGTRDGAAEVLSHAFFGGPMSVISRVNSLRDRSVRSPLLPLLPEVDHRGVPRAPAAPGRVRATFSTSTMDANARARALERGRRGDYAVRSFASSDSTAFRSVADVLAERAATSVSSPP</sequence>
<evidence type="ECO:0000313" key="7">
    <source>
        <dbReference type="EMBL" id="KAA0152065.1"/>
    </source>
</evidence>
<dbReference type="InterPro" id="IPR000719">
    <property type="entry name" value="Prot_kinase_dom"/>
</dbReference>
<dbReference type="InterPro" id="IPR011009">
    <property type="entry name" value="Kinase-like_dom_sf"/>
</dbReference>
<keyword evidence="4" id="KW-0418">Kinase</keyword>
<keyword evidence="3" id="KW-0547">Nucleotide-binding</keyword>
<evidence type="ECO:0000256" key="5">
    <source>
        <dbReference type="ARBA" id="ARBA00022840"/>
    </source>
</evidence>
<dbReference type="Proteomes" id="UP000323011">
    <property type="component" value="Unassembled WGS sequence"/>
</dbReference>
<evidence type="ECO:0000259" key="6">
    <source>
        <dbReference type="PROSITE" id="PS50011"/>
    </source>
</evidence>
<evidence type="ECO:0000256" key="3">
    <source>
        <dbReference type="ARBA" id="ARBA00022741"/>
    </source>
</evidence>
<keyword evidence="5" id="KW-0067">ATP-binding</keyword>
<accession>A0A5A8CGA5</accession>
<reference evidence="7 8" key="1">
    <citation type="submission" date="2019-07" db="EMBL/GenBank/DDBJ databases">
        <title>Genomes of Cafeteria roenbergensis.</title>
        <authorList>
            <person name="Fischer M.G."/>
            <person name="Hackl T."/>
            <person name="Roman M."/>
        </authorList>
    </citation>
    <scope>NUCLEOTIDE SEQUENCE [LARGE SCALE GENOMIC DNA]</scope>
    <source>
        <strain evidence="7 8">BVI</strain>
    </source>
</reference>
<evidence type="ECO:0000256" key="4">
    <source>
        <dbReference type="ARBA" id="ARBA00022777"/>
    </source>
</evidence>
<dbReference type="InterPro" id="IPR008271">
    <property type="entry name" value="Ser/Thr_kinase_AS"/>
</dbReference>
<keyword evidence="1" id="KW-0723">Serine/threonine-protein kinase</keyword>
<dbReference type="SMART" id="SM00220">
    <property type="entry name" value="S_TKc"/>
    <property type="match status" value="1"/>
</dbReference>
<dbReference type="GO" id="GO:0004674">
    <property type="term" value="F:protein serine/threonine kinase activity"/>
    <property type="evidence" value="ECO:0007669"/>
    <property type="project" value="UniProtKB-KW"/>
</dbReference>
<evidence type="ECO:0000313" key="8">
    <source>
        <dbReference type="Proteomes" id="UP000323011"/>
    </source>
</evidence>
<feature type="domain" description="Protein kinase" evidence="6">
    <location>
        <begin position="1"/>
        <end position="200"/>
    </location>
</feature>
<protein>
    <recommendedName>
        <fullName evidence="6">Protein kinase domain-containing protein</fullName>
    </recommendedName>
</protein>
<dbReference type="GO" id="GO:0005524">
    <property type="term" value="F:ATP binding"/>
    <property type="evidence" value="ECO:0007669"/>
    <property type="project" value="UniProtKB-KW"/>
</dbReference>
<proteinExistence type="predicted"/>
<dbReference type="PROSITE" id="PS00108">
    <property type="entry name" value="PROTEIN_KINASE_ST"/>
    <property type="match status" value="1"/>
</dbReference>
<evidence type="ECO:0000256" key="1">
    <source>
        <dbReference type="ARBA" id="ARBA00022527"/>
    </source>
</evidence>
<dbReference type="SUPFAM" id="SSF56112">
    <property type="entry name" value="Protein kinase-like (PK-like)"/>
    <property type="match status" value="1"/>
</dbReference>
<evidence type="ECO:0000256" key="2">
    <source>
        <dbReference type="ARBA" id="ARBA00022679"/>
    </source>
</evidence>
<organism evidence="7 8">
    <name type="scientific">Cafeteria roenbergensis</name>
    <name type="common">Marine flagellate</name>
    <dbReference type="NCBI Taxonomy" id="33653"/>
    <lineage>
        <taxon>Eukaryota</taxon>
        <taxon>Sar</taxon>
        <taxon>Stramenopiles</taxon>
        <taxon>Bigyra</taxon>
        <taxon>Opalozoa</taxon>
        <taxon>Bicosoecida</taxon>
        <taxon>Cafeteriaceae</taxon>
        <taxon>Cafeteria</taxon>
    </lineage>
</organism>
<dbReference type="Gene3D" id="1.10.510.10">
    <property type="entry name" value="Transferase(Phosphotransferase) domain 1"/>
    <property type="match status" value="1"/>
</dbReference>
<name>A0A5A8CGA5_CAFRO</name>